<reference evidence="2" key="1">
    <citation type="submission" date="2019-12" db="EMBL/GenBank/DDBJ databases">
        <title>Genome sequencing and annotation of Brassica cretica.</title>
        <authorList>
            <person name="Studholme D.J."/>
            <person name="Sarris P.F."/>
        </authorList>
    </citation>
    <scope>NUCLEOTIDE SEQUENCE</scope>
    <source>
        <strain evidence="2">PFS-102/07</strain>
        <tissue evidence="2">Leaf</tissue>
    </source>
</reference>
<evidence type="ECO:0000313" key="2">
    <source>
        <dbReference type="EMBL" id="KAF2560755.1"/>
    </source>
</evidence>
<feature type="compositionally biased region" description="Acidic residues" evidence="1">
    <location>
        <begin position="40"/>
        <end position="80"/>
    </location>
</feature>
<organism evidence="2">
    <name type="scientific">Brassica cretica</name>
    <name type="common">Mustard</name>
    <dbReference type="NCBI Taxonomy" id="69181"/>
    <lineage>
        <taxon>Eukaryota</taxon>
        <taxon>Viridiplantae</taxon>
        <taxon>Streptophyta</taxon>
        <taxon>Embryophyta</taxon>
        <taxon>Tracheophyta</taxon>
        <taxon>Spermatophyta</taxon>
        <taxon>Magnoliopsida</taxon>
        <taxon>eudicotyledons</taxon>
        <taxon>Gunneridae</taxon>
        <taxon>Pentapetalae</taxon>
        <taxon>rosids</taxon>
        <taxon>malvids</taxon>
        <taxon>Brassicales</taxon>
        <taxon>Brassicaceae</taxon>
        <taxon>Brassiceae</taxon>
        <taxon>Brassica</taxon>
    </lineage>
</organism>
<feature type="compositionally biased region" description="Basic residues" evidence="1">
    <location>
        <begin position="1"/>
        <end position="14"/>
    </location>
</feature>
<reference evidence="3" key="2">
    <citation type="submission" date="2019-12" db="EMBL/GenBank/DDBJ databases">
        <authorList>
            <person name="Studholme D.J."/>
            <person name="Sarris P."/>
        </authorList>
    </citation>
    <scope>NUCLEOTIDE SEQUENCE</scope>
    <source>
        <strain evidence="3">PFS-1207/04</strain>
        <tissue evidence="3">Leaf</tissue>
    </source>
</reference>
<name>A0A3N6RSH6_BRACR</name>
<evidence type="ECO:0000256" key="1">
    <source>
        <dbReference type="SAM" id="MobiDB-lite"/>
    </source>
</evidence>
<feature type="compositionally biased region" description="Acidic residues" evidence="1">
    <location>
        <begin position="104"/>
        <end position="114"/>
    </location>
</feature>
<accession>A0A3N6RSH6</accession>
<gene>
    <name evidence="3" type="ORF">DY000_02043498</name>
    <name evidence="2" type="ORF">F2Q70_00014625</name>
</gene>
<proteinExistence type="predicted"/>
<dbReference type="AlphaFoldDB" id="A0A3N6RSH6"/>
<dbReference type="EMBL" id="QGKY02001250">
    <property type="protein sequence ID" value="KAF2560755.1"/>
    <property type="molecule type" value="Genomic_DNA"/>
</dbReference>
<keyword evidence="4" id="KW-1185">Reference proteome</keyword>
<reference evidence="3 4" key="3">
    <citation type="journal article" date="2020" name="BMC Genomics">
        <title>Intraspecific diversification of the crop wild relative Brassica cretica Lam. using demographic model selection.</title>
        <authorList>
            <person name="Kioukis A."/>
            <person name="Michalopoulou V.A."/>
            <person name="Briers L."/>
            <person name="Pirintsos S."/>
            <person name="Studholme D.J."/>
            <person name="Pavlidis P."/>
            <person name="Sarris P.F."/>
        </authorList>
    </citation>
    <scope>NUCLEOTIDE SEQUENCE [LARGE SCALE GENOMIC DNA]</scope>
    <source>
        <strain evidence="4">cv. PFS-1207/04</strain>
        <strain evidence="3">PFS-1207/04</strain>
    </source>
</reference>
<feature type="region of interest" description="Disordered" evidence="1">
    <location>
        <begin position="1"/>
        <end position="20"/>
    </location>
</feature>
<protein>
    <submittedName>
        <fullName evidence="2">Uncharacterized protein</fullName>
    </submittedName>
</protein>
<sequence>MMRRQKFHVRRGRARERETTPVFEGDEIRLSAIDRDECELIPGDDCETIADDPPDEVEEETNEVEEEEESNEVEEEENEEEGVRIDEEACEVLSSHFGDVARNDEEDNHDSGEEDCWTEFNIHVHVSCDDDSPGMHVSALKSSP</sequence>
<evidence type="ECO:0000313" key="4">
    <source>
        <dbReference type="Proteomes" id="UP000266723"/>
    </source>
</evidence>
<comment type="caution">
    <text evidence="2">The sequence shown here is derived from an EMBL/GenBank/DDBJ whole genome shotgun (WGS) entry which is preliminary data.</text>
</comment>
<feature type="region of interest" description="Disordered" evidence="1">
    <location>
        <begin position="40"/>
        <end position="114"/>
    </location>
</feature>
<evidence type="ECO:0000313" key="3">
    <source>
        <dbReference type="EMBL" id="KAF3528539.1"/>
    </source>
</evidence>
<dbReference type="EMBL" id="QGKV02001507">
    <property type="protein sequence ID" value="KAF3528539.1"/>
    <property type="molecule type" value="Genomic_DNA"/>
</dbReference>
<dbReference type="Proteomes" id="UP000266723">
    <property type="component" value="Unassembled WGS sequence"/>
</dbReference>